<reference evidence="3" key="1">
    <citation type="journal article" date="2020" name="Stud. Mycol.">
        <title>101 Dothideomycetes genomes: a test case for predicting lifestyles and emergence of pathogens.</title>
        <authorList>
            <person name="Haridas S."/>
            <person name="Albert R."/>
            <person name="Binder M."/>
            <person name="Bloem J."/>
            <person name="Labutti K."/>
            <person name="Salamov A."/>
            <person name="Andreopoulos B."/>
            <person name="Baker S."/>
            <person name="Barry K."/>
            <person name="Bills G."/>
            <person name="Bluhm B."/>
            <person name="Cannon C."/>
            <person name="Castanera R."/>
            <person name="Culley D."/>
            <person name="Daum C."/>
            <person name="Ezra D."/>
            <person name="Gonzalez J."/>
            <person name="Henrissat B."/>
            <person name="Kuo A."/>
            <person name="Liang C."/>
            <person name="Lipzen A."/>
            <person name="Lutzoni F."/>
            <person name="Magnuson J."/>
            <person name="Mondo S."/>
            <person name="Nolan M."/>
            <person name="Ohm R."/>
            <person name="Pangilinan J."/>
            <person name="Park H.-J."/>
            <person name="Ramirez L."/>
            <person name="Alfaro M."/>
            <person name="Sun H."/>
            <person name="Tritt A."/>
            <person name="Yoshinaga Y."/>
            <person name="Zwiers L.-H."/>
            <person name="Turgeon B."/>
            <person name="Goodwin S."/>
            <person name="Spatafora J."/>
            <person name="Crous P."/>
            <person name="Grigoriev I."/>
        </authorList>
    </citation>
    <scope>NUCLEOTIDE SEQUENCE</scope>
    <source>
        <strain evidence="3">CBS 627.86</strain>
    </source>
</reference>
<feature type="compositionally biased region" description="Basic and acidic residues" evidence="1">
    <location>
        <begin position="1"/>
        <end position="32"/>
    </location>
</feature>
<feature type="transmembrane region" description="Helical" evidence="2">
    <location>
        <begin position="615"/>
        <end position="636"/>
    </location>
</feature>
<keyword evidence="4" id="KW-1185">Reference proteome</keyword>
<sequence>MARRTESEGFLEREHEDRNQKKNEDNYSRDCSIDSPARTSSQSPKYLTFGLLALSIYSTVISGLFLCVAIIGPKYGHIISERGAFSPSGATLLTAFIAKTIEISFITVYLTFIGQIITRRAMNERSVTLASMTMRSWVLQPGTVITQWEAVRHKGFTLLGLLSLLATMNSLLYTTSSGALVQPQIRVPPWSHKILSGAVRTMQFNINDMQDQCLQAWPSYDDPEYAGSTCIIVKFASKCYHAYENYLSRWSIGDLASTPHDQNHRLHIIGSLDENTTIIPAWIEHTDVQEASSRWGRIVNNVTLAIPHRGIPETARDRRNDLLQPTDLFGSGSYSVHASVPALALQSVCINANREELAPIVYETWPNTNISELPDGTTDSLLSTNNKTALDDVFDWRDIQLDDWNNEQKPWSRARPVFFKFPIPGNTILNHTASRYGRSEAYVLGRHPDRNRTDYFLCSLKMQTTSICSTRYNASTSGQTLEVLCDEQHKAMAYKSSSPESLDFIDVVDWFTPAFDVLNAMSLNTGMIDGNGSLPRTFTSLQLQEPRLNDSLPSPAEALVSMGLCTALDLIQGVPFVDFWNYTSISLGKEQYQNFNASVQVSQYMSGGTLTYQKGFFVILASVFLMNLLIFTYFAVIAQVGFITDICEPLVLFLLGYHSLADDLFDEGAGIRPQKKSYAVPWLVKKRYGQLVVVGQDEAVERDQSTWRDRFRF</sequence>
<gene>
    <name evidence="3" type="ORF">BDV96DRAFT_587524</name>
</gene>
<proteinExistence type="predicted"/>
<feature type="transmembrane region" description="Helical" evidence="2">
    <location>
        <begin position="46"/>
        <end position="72"/>
    </location>
</feature>
<name>A0A6A5YMC5_9PLEO</name>
<evidence type="ECO:0000256" key="2">
    <source>
        <dbReference type="SAM" id="Phobius"/>
    </source>
</evidence>
<organism evidence="3 4">
    <name type="scientific">Lophiotrema nucula</name>
    <dbReference type="NCBI Taxonomy" id="690887"/>
    <lineage>
        <taxon>Eukaryota</taxon>
        <taxon>Fungi</taxon>
        <taxon>Dikarya</taxon>
        <taxon>Ascomycota</taxon>
        <taxon>Pezizomycotina</taxon>
        <taxon>Dothideomycetes</taxon>
        <taxon>Pleosporomycetidae</taxon>
        <taxon>Pleosporales</taxon>
        <taxon>Lophiotremataceae</taxon>
        <taxon>Lophiotrema</taxon>
    </lineage>
</organism>
<accession>A0A6A5YMC5</accession>
<dbReference type="Proteomes" id="UP000799770">
    <property type="component" value="Unassembled WGS sequence"/>
</dbReference>
<dbReference type="OrthoDB" id="4721035at2759"/>
<evidence type="ECO:0000313" key="3">
    <source>
        <dbReference type="EMBL" id="KAF2108286.1"/>
    </source>
</evidence>
<evidence type="ECO:0000313" key="4">
    <source>
        <dbReference type="Proteomes" id="UP000799770"/>
    </source>
</evidence>
<feature type="transmembrane region" description="Helical" evidence="2">
    <location>
        <begin position="92"/>
        <end position="112"/>
    </location>
</feature>
<keyword evidence="2" id="KW-0812">Transmembrane</keyword>
<dbReference type="EMBL" id="ML977348">
    <property type="protein sequence ID" value="KAF2108286.1"/>
    <property type="molecule type" value="Genomic_DNA"/>
</dbReference>
<keyword evidence="2" id="KW-0472">Membrane</keyword>
<feature type="region of interest" description="Disordered" evidence="1">
    <location>
        <begin position="1"/>
        <end position="42"/>
    </location>
</feature>
<feature type="transmembrane region" description="Helical" evidence="2">
    <location>
        <begin position="155"/>
        <end position="173"/>
    </location>
</feature>
<keyword evidence="2" id="KW-1133">Transmembrane helix</keyword>
<evidence type="ECO:0000256" key="1">
    <source>
        <dbReference type="SAM" id="MobiDB-lite"/>
    </source>
</evidence>
<protein>
    <submittedName>
        <fullName evidence="3">Uncharacterized protein</fullName>
    </submittedName>
</protein>
<dbReference type="AlphaFoldDB" id="A0A6A5YMC5"/>